<dbReference type="InterPro" id="IPR046349">
    <property type="entry name" value="C1-like_sf"/>
</dbReference>
<evidence type="ECO:0000313" key="2">
    <source>
        <dbReference type="EMBL" id="WOH07634.1"/>
    </source>
</evidence>
<dbReference type="Proteomes" id="UP000077755">
    <property type="component" value="Chromosome 7"/>
</dbReference>
<keyword evidence="3" id="KW-1185">Reference proteome</keyword>
<dbReference type="EMBL" id="CP093349">
    <property type="protein sequence ID" value="WOH07634.1"/>
    <property type="molecule type" value="Genomic_DNA"/>
</dbReference>
<evidence type="ECO:0000313" key="3">
    <source>
        <dbReference type="Proteomes" id="UP000077755"/>
    </source>
</evidence>
<dbReference type="KEGG" id="dcr:108195353"/>
<proteinExistence type="predicted"/>
<name>A0A161X296_DAUCS</name>
<dbReference type="Gramene" id="KZM86463">
    <property type="protein sequence ID" value="KZM86463"/>
    <property type="gene ID" value="DCAR_023597"/>
</dbReference>
<dbReference type="InterPro" id="IPR053192">
    <property type="entry name" value="Vacuole_Formation_Reg"/>
</dbReference>
<dbReference type="OrthoDB" id="938199at2759"/>
<dbReference type="PANTHER" id="PTHR32410:SF216">
    <property type="entry name" value="PHORBOL-ESTER_DAG-TYPE DOMAIN-CONTAINING PROTEIN"/>
    <property type="match status" value="1"/>
</dbReference>
<reference evidence="2" key="1">
    <citation type="journal article" date="2016" name="Nat. Genet.">
        <title>A high-quality carrot genome assembly provides new insights into carotenoid accumulation and asterid genome evolution.</title>
        <authorList>
            <person name="Iorizzo M."/>
            <person name="Ellison S."/>
            <person name="Senalik D."/>
            <person name="Zeng P."/>
            <person name="Satapoomin P."/>
            <person name="Huang J."/>
            <person name="Bowman M."/>
            <person name="Iovene M."/>
            <person name="Sanseverino W."/>
            <person name="Cavagnaro P."/>
            <person name="Yildiz M."/>
            <person name="Macko-Podgorni A."/>
            <person name="Moranska E."/>
            <person name="Grzebelus E."/>
            <person name="Grzebelus D."/>
            <person name="Ashrafi H."/>
            <person name="Zheng Z."/>
            <person name="Cheng S."/>
            <person name="Spooner D."/>
            <person name="Van Deynze A."/>
            <person name="Simon P."/>
        </authorList>
    </citation>
    <scope>NUCLEOTIDE SEQUENCE</scope>
    <source>
        <tissue evidence="2">Leaf</tissue>
    </source>
</reference>
<dbReference type="PANTHER" id="PTHR32410">
    <property type="entry name" value="CYSTEINE/HISTIDINE-RICH C1 DOMAIN FAMILY PROTEIN"/>
    <property type="match status" value="1"/>
</dbReference>
<sequence length="680" mass="78391">MKSVFEYFSNSGYTFEECNFRQDFIRCHTCNESIEGSVGYWFTDTRLSDRQSIFLHKTCSELPISVYLHEHSLCLKEDNIFSEDAACRICNKPIAGSPTFTCTNPDENVNCQNFYLHKICAELPLQINHHKHNIHPLALFPQPDGHICSVCTRSVKICYACYDCEFNVCVFCAFEQRVLHHEGHKEHTLTLMKKESLFQCDACNEEAKDYFYACTTCDFVVHKRCAFSPYIIPNPSYHHHPLNLIYSIPDIHRYFKQFCSICGEFVCKSYWVYYCHKCTYFVHMKCSTSTVSMRNKDEADDIDNESDLLQFPLPSQESMFDLIVTQCAKSQIDLKDEGENCVTMSTAPNDPHIIEKHWSHEIHPLQQLLCTVSENDEDDNDGRRTLICNGCIQPITVSHPSYYACIQCGFFLHSFCATKLPQKLPVGASHFHPNHSLLLQKPGKFYYDVLCESCYLVTNGFYYHCQTCDINIDIRCAFLPTRIKHKSHKHHSLVQRFSSNSRCCVSGSTIENDMVYACETCSNFQMKKYCIFFPSSAKHKYETHPLTLRYPPFFYEGVFYCEICEERVNNQELLYHCSESEHSFHRYCLGVISNMKLGGSIKVFIMDKPHTLALVIKNLTRNKSTDTCSQCLTHFSLPECFLECDGCGILACAGCASKLLGEKQANNRAPFYRSTHSIYI</sequence>
<gene>
    <name evidence="2" type="ORF">DCAR_0727067</name>
</gene>
<dbReference type="Pfam" id="PF03107">
    <property type="entry name" value="C1_2"/>
    <property type="match status" value="4"/>
</dbReference>
<dbReference type="OMA" id="CAINPPL"/>
<dbReference type="AlphaFoldDB" id="A0A161X296"/>
<dbReference type="SUPFAM" id="SSF57889">
    <property type="entry name" value="Cysteine-rich domain"/>
    <property type="match status" value="4"/>
</dbReference>
<evidence type="ECO:0000256" key="1">
    <source>
        <dbReference type="ARBA" id="ARBA00022737"/>
    </source>
</evidence>
<organism evidence="2 3">
    <name type="scientific">Daucus carota subsp. sativus</name>
    <name type="common">Carrot</name>
    <dbReference type="NCBI Taxonomy" id="79200"/>
    <lineage>
        <taxon>Eukaryota</taxon>
        <taxon>Viridiplantae</taxon>
        <taxon>Streptophyta</taxon>
        <taxon>Embryophyta</taxon>
        <taxon>Tracheophyta</taxon>
        <taxon>Spermatophyta</taxon>
        <taxon>Magnoliopsida</taxon>
        <taxon>eudicotyledons</taxon>
        <taxon>Gunneridae</taxon>
        <taxon>Pentapetalae</taxon>
        <taxon>asterids</taxon>
        <taxon>campanulids</taxon>
        <taxon>Apiales</taxon>
        <taxon>Apiaceae</taxon>
        <taxon>Apioideae</taxon>
        <taxon>Scandiceae</taxon>
        <taxon>Daucinae</taxon>
        <taxon>Daucus</taxon>
        <taxon>Daucus sect. Daucus</taxon>
    </lineage>
</organism>
<protein>
    <submittedName>
        <fullName evidence="2">Uncharacterized protein</fullName>
    </submittedName>
</protein>
<keyword evidence="1" id="KW-0677">Repeat</keyword>
<reference evidence="2" key="2">
    <citation type="submission" date="2022-03" db="EMBL/GenBank/DDBJ databases">
        <title>Draft title - Genomic analysis of global carrot germplasm unveils the trajectory of domestication and the origin of high carotenoid orange carrot.</title>
        <authorList>
            <person name="Iorizzo M."/>
            <person name="Ellison S."/>
            <person name="Senalik D."/>
            <person name="Macko-Podgorni A."/>
            <person name="Grzebelus D."/>
            <person name="Bostan H."/>
            <person name="Rolling W."/>
            <person name="Curaba J."/>
            <person name="Simon P."/>
        </authorList>
    </citation>
    <scope>NUCLEOTIDE SEQUENCE</scope>
    <source>
        <tissue evidence="2">Leaf</tissue>
    </source>
</reference>
<dbReference type="InterPro" id="IPR004146">
    <property type="entry name" value="DC1"/>
</dbReference>
<accession>A0A161X296</accession>